<accession>A0A3E2HJV8</accession>
<evidence type="ECO:0000313" key="3">
    <source>
        <dbReference type="Proteomes" id="UP000258309"/>
    </source>
</evidence>
<dbReference type="OMA" id="PHHDAWS"/>
<dbReference type="InterPro" id="IPR051693">
    <property type="entry name" value="UPF0046_metallophosphoest"/>
</dbReference>
<sequence>MDNQAKLKRKRNRQWPWARRKNIWDPPTPLDEILDAPLQALIRLIYFILLFVRGAPFLPPRNKPSIRIVCISDTHTNTTQVPSGDLLIHSGDLTNAGIVKEIQAQLDWIDSLPHKEKIVIAGNHDSYFDPKSRREEDSGKKLDLKSIHYLENQSITLKFKGGRKLNVFGSPYIPQCGGSDFAGTDHWKDQIPRDTDVLITHGPPRYHLDLGIGCTSLLEEIWRVRPRLHVFGHVHSGHGQQAVFWDEGQRAYERLMARKKAGIIRDLLPSLAWLDAIRVIWYGIKGILWQRLMVGPSGGNGGVMVNAALVYQSTTELGNRAEIVDL</sequence>
<feature type="domain" description="Calcineurin-like phosphoesterase" evidence="1">
    <location>
        <begin position="67"/>
        <end position="236"/>
    </location>
</feature>
<comment type="caution">
    <text evidence="2">The sequence shown here is derived from an EMBL/GenBank/DDBJ whole genome shotgun (WGS) entry which is preliminary data.</text>
</comment>
<dbReference type="GO" id="GO:0016787">
    <property type="term" value="F:hydrolase activity"/>
    <property type="evidence" value="ECO:0007669"/>
    <property type="project" value="InterPro"/>
</dbReference>
<protein>
    <recommendedName>
        <fullName evidence="1">Calcineurin-like phosphoesterase domain-containing protein</fullName>
    </recommendedName>
</protein>
<dbReference type="OrthoDB" id="630188at2759"/>
<dbReference type="PANTHER" id="PTHR12905">
    <property type="entry name" value="METALLOPHOSPHOESTERASE"/>
    <property type="match status" value="1"/>
</dbReference>
<dbReference type="EMBL" id="NCSJ02000032">
    <property type="protein sequence ID" value="RFU33680.1"/>
    <property type="molecule type" value="Genomic_DNA"/>
</dbReference>
<dbReference type="PANTHER" id="PTHR12905:SF18">
    <property type="entry name" value="ESTER HYDROLASE, PUTATIVE (AFU_ORTHOLOGUE AFUA_4G03130)-RELATED"/>
    <property type="match status" value="1"/>
</dbReference>
<dbReference type="InterPro" id="IPR029052">
    <property type="entry name" value="Metallo-depent_PP-like"/>
</dbReference>
<dbReference type="SUPFAM" id="SSF56300">
    <property type="entry name" value="Metallo-dependent phosphatases"/>
    <property type="match status" value="1"/>
</dbReference>
<name>A0A3E2HJV8_SCYLI</name>
<dbReference type="Pfam" id="PF00149">
    <property type="entry name" value="Metallophos"/>
    <property type="match status" value="1"/>
</dbReference>
<dbReference type="Proteomes" id="UP000258309">
    <property type="component" value="Unassembled WGS sequence"/>
</dbReference>
<dbReference type="InterPro" id="IPR004843">
    <property type="entry name" value="Calcineurin-like_PHP"/>
</dbReference>
<dbReference type="AlphaFoldDB" id="A0A3E2HJV8"/>
<proteinExistence type="predicted"/>
<dbReference type="CDD" id="cd07379">
    <property type="entry name" value="MPP_239FB"/>
    <property type="match status" value="1"/>
</dbReference>
<reference evidence="2 3" key="1">
    <citation type="submission" date="2018-05" db="EMBL/GenBank/DDBJ databases">
        <title>Draft genome sequence of Scytalidium lignicola DSM 105466, a ubiquitous saprotrophic fungus.</title>
        <authorList>
            <person name="Buettner E."/>
            <person name="Gebauer A.M."/>
            <person name="Hofrichter M."/>
            <person name="Liers C."/>
            <person name="Kellner H."/>
        </authorList>
    </citation>
    <scope>NUCLEOTIDE SEQUENCE [LARGE SCALE GENOMIC DNA]</scope>
    <source>
        <strain evidence="2 3">DSM 105466</strain>
    </source>
</reference>
<dbReference type="Gene3D" id="3.60.21.10">
    <property type="match status" value="1"/>
</dbReference>
<organism evidence="2 3">
    <name type="scientific">Scytalidium lignicola</name>
    <name type="common">Hyphomycete</name>
    <dbReference type="NCBI Taxonomy" id="5539"/>
    <lineage>
        <taxon>Eukaryota</taxon>
        <taxon>Fungi</taxon>
        <taxon>Dikarya</taxon>
        <taxon>Ascomycota</taxon>
        <taxon>Pezizomycotina</taxon>
        <taxon>Leotiomycetes</taxon>
        <taxon>Leotiomycetes incertae sedis</taxon>
        <taxon>Scytalidium</taxon>
    </lineage>
</organism>
<feature type="non-terminal residue" evidence="2">
    <location>
        <position position="1"/>
    </location>
</feature>
<keyword evidence="3" id="KW-1185">Reference proteome</keyword>
<evidence type="ECO:0000259" key="1">
    <source>
        <dbReference type="Pfam" id="PF00149"/>
    </source>
</evidence>
<feature type="non-terminal residue" evidence="2">
    <location>
        <position position="326"/>
    </location>
</feature>
<gene>
    <name evidence="2" type="ORF">B7463_g2702</name>
</gene>
<evidence type="ECO:0000313" key="2">
    <source>
        <dbReference type="EMBL" id="RFU33680.1"/>
    </source>
</evidence>